<keyword evidence="4" id="KW-1185">Reference proteome</keyword>
<reference evidence="1 3" key="1">
    <citation type="submission" date="2018-06" db="EMBL/GenBank/DDBJ databases">
        <authorList>
            <consortium name="Pathogen Informatics"/>
            <person name="Doyle S."/>
        </authorList>
    </citation>
    <scope>NUCLEOTIDE SEQUENCE [LARGE SCALE GENOMIC DNA]</scope>
    <source>
        <strain evidence="1 3">NCTC10597</strain>
    </source>
</reference>
<dbReference type="AlphaFoldDB" id="A0A8B4Q8U2"/>
<evidence type="ECO:0000313" key="4">
    <source>
        <dbReference type="Proteomes" id="UP000294641"/>
    </source>
</evidence>
<protein>
    <submittedName>
        <fullName evidence="2">YkyB-like protein</fullName>
    </submittedName>
</protein>
<dbReference type="RefSeq" id="WP_109349984.1">
    <property type="nucleotide sequence ID" value="NZ_BJUE01000031.1"/>
</dbReference>
<dbReference type="Pfam" id="PF14177">
    <property type="entry name" value="YkyB"/>
    <property type="match status" value="1"/>
</dbReference>
<dbReference type="EMBL" id="UGNP01000001">
    <property type="protein sequence ID" value="STX08920.1"/>
    <property type="molecule type" value="Genomic_DNA"/>
</dbReference>
<dbReference type="InterPro" id="IPR025552">
    <property type="entry name" value="YkyB"/>
</dbReference>
<reference evidence="2 4" key="2">
    <citation type="submission" date="2019-03" db="EMBL/GenBank/DDBJ databases">
        <title>Genomic Encyclopedia of Type Strains, Phase IV (KMG-IV): sequencing the most valuable type-strain genomes for metagenomic binning, comparative biology and taxonomic classification.</title>
        <authorList>
            <person name="Goeker M."/>
        </authorList>
    </citation>
    <scope>NUCLEOTIDE SEQUENCE [LARGE SCALE GENOMIC DNA]</scope>
    <source>
        <strain evidence="2 4">DSM 20580</strain>
    </source>
</reference>
<gene>
    <name evidence="2" type="ORF">DFR61_13424</name>
    <name evidence="1" type="ORF">NCTC10597_00589</name>
</gene>
<accession>A0A8B4Q8U2</accession>
<name>A0A8B4Q8U2_9BACL</name>
<comment type="caution">
    <text evidence="1">The sequence shown here is derived from an EMBL/GenBank/DDBJ whole genome shotgun (WGS) entry which is preliminary data.</text>
</comment>
<evidence type="ECO:0000313" key="1">
    <source>
        <dbReference type="EMBL" id="STX08920.1"/>
    </source>
</evidence>
<dbReference type="Proteomes" id="UP000294641">
    <property type="component" value="Unassembled WGS sequence"/>
</dbReference>
<dbReference type="Proteomes" id="UP000254330">
    <property type="component" value="Unassembled WGS sequence"/>
</dbReference>
<evidence type="ECO:0000313" key="3">
    <source>
        <dbReference type="Proteomes" id="UP000254330"/>
    </source>
</evidence>
<sequence length="152" mass="17583">MSEQYSVEILAQAIYAVNKHAKTAPDNRELYSLKKRALQKLIVEKKAKKIGLHFVDRPQYSQQQSSVLISCADYYFHTLPQKEDFKALPHLGKLDAHYRNPIRHMGLKKAKEILTLFLGDPKPPLKKPIKKPIANQNKKKPFLHTSSYFYGH</sequence>
<evidence type="ECO:0000313" key="2">
    <source>
        <dbReference type="EMBL" id="TDR34944.1"/>
    </source>
</evidence>
<dbReference type="EMBL" id="SNZG01000034">
    <property type="protein sequence ID" value="TDR34944.1"/>
    <property type="molecule type" value="Genomic_DNA"/>
</dbReference>
<proteinExistence type="predicted"/>
<organism evidence="1 3">
    <name type="scientific">Kurthia zopfii</name>
    <dbReference type="NCBI Taxonomy" id="1650"/>
    <lineage>
        <taxon>Bacteria</taxon>
        <taxon>Bacillati</taxon>
        <taxon>Bacillota</taxon>
        <taxon>Bacilli</taxon>
        <taxon>Bacillales</taxon>
        <taxon>Caryophanaceae</taxon>
        <taxon>Kurthia</taxon>
    </lineage>
</organism>
<dbReference type="OrthoDB" id="2360869at2"/>